<gene>
    <name evidence="8" type="ORF">SAMN02745977_01572</name>
</gene>
<dbReference type="AlphaFoldDB" id="A0A1H8HQU2"/>
<keyword evidence="4 6" id="KW-1133">Transmembrane helix</keyword>
<dbReference type="GO" id="GO:0005886">
    <property type="term" value="C:plasma membrane"/>
    <property type="evidence" value="ECO:0007669"/>
    <property type="project" value="UniProtKB-SubCell"/>
</dbReference>
<dbReference type="OrthoDB" id="5298807at2"/>
<comment type="subcellular location">
    <subcellularLocation>
        <location evidence="1">Cell membrane</location>
        <topology evidence="1">Multi-pass membrane protein</topology>
    </subcellularLocation>
</comment>
<dbReference type="Pfam" id="PF06271">
    <property type="entry name" value="RDD"/>
    <property type="match status" value="1"/>
</dbReference>
<feature type="domain" description="RDD" evidence="7">
    <location>
        <begin position="21"/>
        <end position="169"/>
    </location>
</feature>
<dbReference type="PANTHER" id="PTHR36115">
    <property type="entry name" value="PROLINE-RICH ANTIGEN HOMOLOG-RELATED"/>
    <property type="match status" value="1"/>
</dbReference>
<reference evidence="8 9" key="1">
    <citation type="submission" date="2016-10" db="EMBL/GenBank/DDBJ databases">
        <authorList>
            <person name="de Groot N.N."/>
        </authorList>
    </citation>
    <scope>NUCLEOTIDE SEQUENCE [LARGE SCALE GENOMIC DNA]</scope>
    <source>
        <strain evidence="8 9">DSM 15123</strain>
    </source>
</reference>
<evidence type="ECO:0000256" key="6">
    <source>
        <dbReference type="SAM" id="Phobius"/>
    </source>
</evidence>
<sequence>MNASSLPAAGQPAPPLSLQAPPLWRRLSCWLYEGMLLFGVVFLAGYLFSALTQTRHALQNRHGHQIFLFLVLGAYFIWFWSKGHTLAMKTWHIRIVDRLGQPISKLRALARYLLSWLWVLPPLGVMSVTRHWQEAPGMATTAFLLWVVFWALLSRLLPQRQFLHDVLAGTYLIHQAPPPKAEQTRKWWQL</sequence>
<evidence type="ECO:0000256" key="4">
    <source>
        <dbReference type="ARBA" id="ARBA00022989"/>
    </source>
</evidence>
<keyword evidence="2" id="KW-1003">Cell membrane</keyword>
<feature type="transmembrane region" description="Helical" evidence="6">
    <location>
        <begin position="135"/>
        <end position="153"/>
    </location>
</feature>
<dbReference type="InterPro" id="IPR010432">
    <property type="entry name" value="RDD"/>
</dbReference>
<keyword evidence="9" id="KW-1185">Reference proteome</keyword>
<accession>A0A1H8HQU2</accession>
<evidence type="ECO:0000256" key="5">
    <source>
        <dbReference type="ARBA" id="ARBA00023136"/>
    </source>
</evidence>
<keyword evidence="5 6" id="KW-0472">Membrane</keyword>
<name>A0A1H8HQU2_9BURK</name>
<dbReference type="Proteomes" id="UP000199531">
    <property type="component" value="Unassembled WGS sequence"/>
</dbReference>
<dbReference type="PANTHER" id="PTHR36115:SF10">
    <property type="entry name" value="RDD DOMAIN-CONTAINING PROTEIN"/>
    <property type="match status" value="1"/>
</dbReference>
<evidence type="ECO:0000256" key="3">
    <source>
        <dbReference type="ARBA" id="ARBA00022692"/>
    </source>
</evidence>
<feature type="transmembrane region" description="Helical" evidence="6">
    <location>
        <begin position="63"/>
        <end position="81"/>
    </location>
</feature>
<evidence type="ECO:0000313" key="9">
    <source>
        <dbReference type="Proteomes" id="UP000199531"/>
    </source>
</evidence>
<protein>
    <submittedName>
        <fullName evidence="8">Uncharacterized membrane protein YckC, RDD family</fullName>
    </submittedName>
</protein>
<keyword evidence="3 6" id="KW-0812">Transmembrane</keyword>
<feature type="transmembrane region" description="Helical" evidence="6">
    <location>
        <begin position="30"/>
        <end position="51"/>
    </location>
</feature>
<evidence type="ECO:0000259" key="7">
    <source>
        <dbReference type="Pfam" id="PF06271"/>
    </source>
</evidence>
<dbReference type="EMBL" id="FOCW01000003">
    <property type="protein sequence ID" value="SEN58542.1"/>
    <property type="molecule type" value="Genomic_DNA"/>
</dbReference>
<dbReference type="InterPro" id="IPR051791">
    <property type="entry name" value="Pra-immunoreactive"/>
</dbReference>
<evidence type="ECO:0000256" key="1">
    <source>
        <dbReference type="ARBA" id="ARBA00004651"/>
    </source>
</evidence>
<proteinExistence type="predicted"/>
<evidence type="ECO:0000313" key="8">
    <source>
        <dbReference type="EMBL" id="SEN58542.1"/>
    </source>
</evidence>
<feature type="transmembrane region" description="Helical" evidence="6">
    <location>
        <begin position="108"/>
        <end position="129"/>
    </location>
</feature>
<organism evidence="8 9">
    <name type="scientific">Brachymonas denitrificans DSM 15123</name>
    <dbReference type="NCBI Taxonomy" id="1121117"/>
    <lineage>
        <taxon>Bacteria</taxon>
        <taxon>Pseudomonadati</taxon>
        <taxon>Pseudomonadota</taxon>
        <taxon>Betaproteobacteria</taxon>
        <taxon>Burkholderiales</taxon>
        <taxon>Comamonadaceae</taxon>
        <taxon>Brachymonas</taxon>
    </lineage>
</organism>
<dbReference type="STRING" id="1121117.SAMN02745977_01572"/>
<dbReference type="RefSeq" id="WP_091816311.1">
    <property type="nucleotide sequence ID" value="NZ_FOCW01000003.1"/>
</dbReference>
<evidence type="ECO:0000256" key="2">
    <source>
        <dbReference type="ARBA" id="ARBA00022475"/>
    </source>
</evidence>